<evidence type="ECO:0000313" key="2">
    <source>
        <dbReference type="Proteomes" id="UP001283361"/>
    </source>
</evidence>
<sequence length="132" mass="14745">MNHVEINQVLEKVVITHTPALARVFWYPFARFGPVEAIPWLGHPHPPPDISEPPRQYTQILPLRSAANCPRGIYPTLATGVAFPDLTDARGRAKSLQYGCDHNLAQKPASKWMPGIAVVTGEIMLMRIFYDS</sequence>
<dbReference type="AlphaFoldDB" id="A0AAE1ACE9"/>
<accession>A0AAE1ACE9</accession>
<organism evidence="1 2">
    <name type="scientific">Elysia crispata</name>
    <name type="common">lettuce slug</name>
    <dbReference type="NCBI Taxonomy" id="231223"/>
    <lineage>
        <taxon>Eukaryota</taxon>
        <taxon>Metazoa</taxon>
        <taxon>Spiralia</taxon>
        <taxon>Lophotrochozoa</taxon>
        <taxon>Mollusca</taxon>
        <taxon>Gastropoda</taxon>
        <taxon>Heterobranchia</taxon>
        <taxon>Euthyneura</taxon>
        <taxon>Panpulmonata</taxon>
        <taxon>Sacoglossa</taxon>
        <taxon>Placobranchoidea</taxon>
        <taxon>Plakobranchidae</taxon>
        <taxon>Elysia</taxon>
    </lineage>
</organism>
<evidence type="ECO:0000313" key="1">
    <source>
        <dbReference type="EMBL" id="KAK3785017.1"/>
    </source>
</evidence>
<name>A0AAE1ACE9_9GAST</name>
<dbReference type="Proteomes" id="UP001283361">
    <property type="component" value="Unassembled WGS sequence"/>
</dbReference>
<dbReference type="EMBL" id="JAWDGP010002177">
    <property type="protein sequence ID" value="KAK3785017.1"/>
    <property type="molecule type" value="Genomic_DNA"/>
</dbReference>
<protein>
    <submittedName>
        <fullName evidence="1">Uncharacterized protein</fullName>
    </submittedName>
</protein>
<comment type="caution">
    <text evidence="1">The sequence shown here is derived from an EMBL/GenBank/DDBJ whole genome shotgun (WGS) entry which is preliminary data.</text>
</comment>
<reference evidence="1" key="1">
    <citation type="journal article" date="2023" name="G3 (Bethesda)">
        <title>A reference genome for the long-term kleptoplast-retaining sea slug Elysia crispata morphotype clarki.</title>
        <authorList>
            <person name="Eastman K.E."/>
            <person name="Pendleton A.L."/>
            <person name="Shaikh M.A."/>
            <person name="Suttiyut T."/>
            <person name="Ogas R."/>
            <person name="Tomko P."/>
            <person name="Gavelis G."/>
            <person name="Widhalm J.R."/>
            <person name="Wisecaver J.H."/>
        </authorList>
    </citation>
    <scope>NUCLEOTIDE SEQUENCE</scope>
    <source>
        <strain evidence="1">ECLA1</strain>
    </source>
</reference>
<gene>
    <name evidence="1" type="ORF">RRG08_037969</name>
</gene>
<proteinExistence type="predicted"/>
<keyword evidence="2" id="KW-1185">Reference proteome</keyword>